<dbReference type="SUPFAM" id="SSF56112">
    <property type="entry name" value="Protein kinase-like (PK-like)"/>
    <property type="match status" value="1"/>
</dbReference>
<dbReference type="SUPFAM" id="SSF50978">
    <property type="entry name" value="WD40 repeat-like"/>
    <property type="match status" value="1"/>
</dbReference>
<evidence type="ECO:0000313" key="4">
    <source>
        <dbReference type="EMBL" id="EJD37678.1"/>
    </source>
</evidence>
<feature type="repeat" description="WD" evidence="3">
    <location>
        <begin position="176"/>
        <end position="219"/>
    </location>
</feature>
<dbReference type="AlphaFoldDB" id="J0WW79"/>
<dbReference type="InterPro" id="IPR015943">
    <property type="entry name" value="WD40/YVTN_repeat-like_dom_sf"/>
</dbReference>
<dbReference type="PROSITE" id="PS50294">
    <property type="entry name" value="WD_REPEATS_REGION"/>
    <property type="match status" value="5"/>
</dbReference>
<proteinExistence type="predicted"/>
<dbReference type="InterPro" id="IPR019775">
    <property type="entry name" value="WD40_repeat_CS"/>
</dbReference>
<dbReference type="GO" id="GO:0046540">
    <property type="term" value="C:U4/U6 x U5 tri-snRNP complex"/>
    <property type="evidence" value="ECO:0007669"/>
    <property type="project" value="TreeGrafter"/>
</dbReference>
<name>J0WW79_AURST</name>
<feature type="repeat" description="WD" evidence="3">
    <location>
        <begin position="348"/>
        <end position="380"/>
    </location>
</feature>
<dbReference type="Proteomes" id="UP000006514">
    <property type="component" value="Unassembled WGS sequence"/>
</dbReference>
<organism evidence="4 5">
    <name type="scientific">Auricularia subglabra (strain TFB-10046 / SS5)</name>
    <name type="common">White-rot fungus</name>
    <name type="synonym">Auricularia delicata (strain TFB10046)</name>
    <dbReference type="NCBI Taxonomy" id="717982"/>
    <lineage>
        <taxon>Eukaryota</taxon>
        <taxon>Fungi</taxon>
        <taxon>Dikarya</taxon>
        <taxon>Basidiomycota</taxon>
        <taxon>Agaricomycotina</taxon>
        <taxon>Agaricomycetes</taxon>
        <taxon>Auriculariales</taxon>
        <taxon>Auriculariaceae</taxon>
        <taxon>Auricularia</taxon>
    </lineage>
</organism>
<evidence type="ECO:0000256" key="2">
    <source>
        <dbReference type="ARBA" id="ARBA00022737"/>
    </source>
</evidence>
<reference evidence="5" key="1">
    <citation type="journal article" date="2012" name="Science">
        <title>The Paleozoic origin of enzymatic lignin decomposition reconstructed from 31 fungal genomes.</title>
        <authorList>
            <person name="Floudas D."/>
            <person name="Binder M."/>
            <person name="Riley R."/>
            <person name="Barry K."/>
            <person name="Blanchette R.A."/>
            <person name="Henrissat B."/>
            <person name="Martinez A.T."/>
            <person name="Otillar R."/>
            <person name="Spatafora J.W."/>
            <person name="Yadav J.S."/>
            <person name="Aerts A."/>
            <person name="Benoit I."/>
            <person name="Boyd A."/>
            <person name="Carlson A."/>
            <person name="Copeland A."/>
            <person name="Coutinho P.M."/>
            <person name="de Vries R.P."/>
            <person name="Ferreira P."/>
            <person name="Findley K."/>
            <person name="Foster B."/>
            <person name="Gaskell J."/>
            <person name="Glotzer D."/>
            <person name="Gorecki P."/>
            <person name="Heitman J."/>
            <person name="Hesse C."/>
            <person name="Hori C."/>
            <person name="Igarashi K."/>
            <person name="Jurgens J.A."/>
            <person name="Kallen N."/>
            <person name="Kersten P."/>
            <person name="Kohler A."/>
            <person name="Kuees U."/>
            <person name="Kumar T.K.A."/>
            <person name="Kuo A."/>
            <person name="LaButti K."/>
            <person name="Larrondo L.F."/>
            <person name="Lindquist E."/>
            <person name="Ling A."/>
            <person name="Lombard V."/>
            <person name="Lucas S."/>
            <person name="Lundell T."/>
            <person name="Martin R."/>
            <person name="McLaughlin D.J."/>
            <person name="Morgenstern I."/>
            <person name="Morin E."/>
            <person name="Murat C."/>
            <person name="Nagy L.G."/>
            <person name="Nolan M."/>
            <person name="Ohm R.A."/>
            <person name="Patyshakuliyeva A."/>
            <person name="Rokas A."/>
            <person name="Ruiz-Duenas F.J."/>
            <person name="Sabat G."/>
            <person name="Salamov A."/>
            <person name="Samejima M."/>
            <person name="Schmutz J."/>
            <person name="Slot J.C."/>
            <person name="St John F."/>
            <person name="Stenlid J."/>
            <person name="Sun H."/>
            <person name="Sun S."/>
            <person name="Syed K."/>
            <person name="Tsang A."/>
            <person name="Wiebenga A."/>
            <person name="Young D."/>
            <person name="Pisabarro A."/>
            <person name="Eastwood D.C."/>
            <person name="Martin F."/>
            <person name="Cullen D."/>
            <person name="Grigoriev I.V."/>
            <person name="Hibbett D.S."/>
        </authorList>
    </citation>
    <scope>NUCLEOTIDE SEQUENCE [LARGE SCALE GENOMIC DNA]</scope>
    <source>
        <strain evidence="5">TFB10046</strain>
    </source>
</reference>
<dbReference type="PRINTS" id="PR00320">
    <property type="entry name" value="GPROTEINBRPT"/>
</dbReference>
<feature type="repeat" description="WD" evidence="3">
    <location>
        <begin position="305"/>
        <end position="346"/>
    </location>
</feature>
<dbReference type="PANTHER" id="PTHR19846:SF0">
    <property type="entry name" value="PRE-MRNA PROCESSING FACTOR 4"/>
    <property type="match status" value="1"/>
</dbReference>
<dbReference type="Gene3D" id="1.10.510.10">
    <property type="entry name" value="Transferase(Phosphotransferase) domain 1"/>
    <property type="match status" value="1"/>
</dbReference>
<keyword evidence="1 3" id="KW-0853">WD repeat</keyword>
<dbReference type="PROSITE" id="PS00678">
    <property type="entry name" value="WD_REPEATS_1"/>
    <property type="match status" value="2"/>
</dbReference>
<keyword evidence="5" id="KW-1185">Reference proteome</keyword>
<keyword evidence="2" id="KW-0677">Repeat</keyword>
<dbReference type="eggNOG" id="KOG0266">
    <property type="taxonomic scope" value="Eukaryota"/>
</dbReference>
<feature type="repeat" description="WD" evidence="3">
    <location>
        <begin position="263"/>
        <end position="304"/>
    </location>
</feature>
<gene>
    <name evidence="4" type="ORF">AURDEDRAFT_92197</name>
</gene>
<dbReference type="GO" id="GO:0017070">
    <property type="term" value="F:U6 snRNA binding"/>
    <property type="evidence" value="ECO:0007669"/>
    <property type="project" value="TreeGrafter"/>
</dbReference>
<evidence type="ECO:0000256" key="3">
    <source>
        <dbReference type="PROSITE-ProRule" id="PRU00221"/>
    </source>
</evidence>
<sequence>MLMIQVFTGTPPWPHCESTVVVHKTLTSTGGYPRPGDEATALGLDDRMWDVFLGCTARDPSSRPTMTAVLPAIRAIHEDPRMSRVFHGPRDSLALAAAMTASGLNPALSISTVGNSIWIWDADSASAPVEPTLAPSGPTVCAAISQYGLQIATGGEDGSIYRWDARSGALLPGGPMRGHTKWICSLAYSCNRGRARIVSSSKDRTIRVWDAGTGETVGGPFEGHQDSVLSVVFSPGGLNIASGSRDKTIRLWNSMTGAHMATLLGHERGVESLCFTPGGDRLVSGSWDQTVCVWNATTQQLEHRLRGHSSWIRSVAVSTSGRYAVSGSDDATLRVWDLEKGVSVGTPLIGHTASVTSVGFSPDGSNVVTGSLDGAVRVWDAFDCGISLSASPNDFVSAESWKPVIGWPPS</sequence>
<dbReference type="GO" id="GO:0030621">
    <property type="term" value="F:U4 snRNA binding"/>
    <property type="evidence" value="ECO:0007669"/>
    <property type="project" value="TreeGrafter"/>
</dbReference>
<dbReference type="SMART" id="SM00320">
    <property type="entry name" value="WD40"/>
    <property type="match status" value="6"/>
</dbReference>
<dbReference type="CDD" id="cd00200">
    <property type="entry name" value="WD40"/>
    <property type="match status" value="1"/>
</dbReference>
<dbReference type="Pfam" id="PF00400">
    <property type="entry name" value="WD40"/>
    <property type="match status" value="6"/>
</dbReference>
<dbReference type="OMA" id="IWDAHAN"/>
<dbReference type="InterPro" id="IPR036322">
    <property type="entry name" value="WD40_repeat_dom_sf"/>
</dbReference>
<evidence type="ECO:0000313" key="5">
    <source>
        <dbReference type="Proteomes" id="UP000006514"/>
    </source>
</evidence>
<feature type="repeat" description="WD" evidence="3">
    <location>
        <begin position="221"/>
        <end position="262"/>
    </location>
</feature>
<protein>
    <submittedName>
        <fullName evidence="4">WD40 repeat-like protein</fullName>
    </submittedName>
</protein>
<dbReference type="GO" id="GO:0000398">
    <property type="term" value="P:mRNA splicing, via spliceosome"/>
    <property type="evidence" value="ECO:0007669"/>
    <property type="project" value="TreeGrafter"/>
</dbReference>
<dbReference type="InterPro" id="IPR020472">
    <property type="entry name" value="WD40_PAC1"/>
</dbReference>
<dbReference type="KEGG" id="adl:AURDEDRAFT_92197"/>
<evidence type="ECO:0000256" key="1">
    <source>
        <dbReference type="ARBA" id="ARBA00022574"/>
    </source>
</evidence>
<dbReference type="InParanoid" id="J0WW79"/>
<dbReference type="InterPro" id="IPR001680">
    <property type="entry name" value="WD40_rpt"/>
</dbReference>
<accession>J0WW79</accession>
<dbReference type="InterPro" id="IPR011009">
    <property type="entry name" value="Kinase-like_dom_sf"/>
</dbReference>
<dbReference type="PROSITE" id="PS50082">
    <property type="entry name" value="WD_REPEATS_2"/>
    <property type="match status" value="5"/>
</dbReference>
<dbReference type="PANTHER" id="PTHR19846">
    <property type="entry name" value="WD40 REPEAT PROTEIN"/>
    <property type="match status" value="1"/>
</dbReference>
<dbReference type="Gene3D" id="2.130.10.10">
    <property type="entry name" value="YVTN repeat-like/Quinoprotein amine dehydrogenase"/>
    <property type="match status" value="2"/>
</dbReference>
<dbReference type="EMBL" id="JH687836">
    <property type="protein sequence ID" value="EJD37678.1"/>
    <property type="molecule type" value="Genomic_DNA"/>
</dbReference>
<dbReference type="OrthoDB" id="190105at2759"/>